<sequence>MQPGMESLQGKESNGAVPDCNGAAAPPAKQLPEGADALRYANILRSRNKFADALQLYTTVLDKDGTNVEALIGKGICLQAQSLPRQALDCFTEAVKVDPKNACALTHCGMIYKDEGHLVEAAEAYQKARSADPSYKAAAEFLAIVLTDLGTSLKLAGNTEDGIQKYCEALEVDSHYAVQSSTLAVIIFVCQFSILLMYTPDLCSLLITTLGWFIRR</sequence>
<dbReference type="InterPro" id="IPR019734">
    <property type="entry name" value="TPR_rpt"/>
</dbReference>
<feature type="repeat" description="TPR" evidence="4">
    <location>
        <begin position="102"/>
        <end position="135"/>
    </location>
</feature>
<keyword evidence="3" id="KW-0808">Transferase</keyword>
<dbReference type="PANTHER" id="PTHR44835:SF1">
    <property type="entry name" value="PROTEIN O-GLCNAC TRANSFERASE"/>
    <property type="match status" value="1"/>
</dbReference>
<evidence type="ECO:0000256" key="1">
    <source>
        <dbReference type="ARBA" id="ARBA00004922"/>
    </source>
</evidence>
<keyword evidence="6" id="KW-0472">Membrane</keyword>
<name>A0A453N8Z5_AEGTS</name>
<dbReference type="GO" id="GO:0016757">
    <property type="term" value="F:glycosyltransferase activity"/>
    <property type="evidence" value="ECO:0007669"/>
    <property type="project" value="UniProtKB-KW"/>
</dbReference>
<keyword evidence="4" id="KW-0802">TPR repeat</keyword>
<evidence type="ECO:0000256" key="3">
    <source>
        <dbReference type="ARBA" id="ARBA00022679"/>
    </source>
</evidence>
<evidence type="ECO:0000256" key="6">
    <source>
        <dbReference type="SAM" id="Phobius"/>
    </source>
</evidence>
<reference evidence="7" key="4">
    <citation type="submission" date="2019-03" db="UniProtKB">
        <authorList>
            <consortium name="EnsemblPlants"/>
        </authorList>
    </citation>
    <scope>IDENTIFICATION</scope>
</reference>
<keyword evidence="8" id="KW-1185">Reference proteome</keyword>
<dbReference type="InterPro" id="IPR051939">
    <property type="entry name" value="Glycosyltr_41/O-GlcNAc_trsf"/>
</dbReference>
<dbReference type="EnsemblPlants" id="AET6Gv20279400.2">
    <property type="protein sequence ID" value="AET6Gv20279400.2"/>
    <property type="gene ID" value="AET6Gv20279400"/>
</dbReference>
<dbReference type="Gene3D" id="1.25.40.10">
    <property type="entry name" value="Tetratricopeptide repeat domain"/>
    <property type="match status" value="1"/>
</dbReference>
<protein>
    <submittedName>
        <fullName evidence="7">Uncharacterized protein</fullName>
    </submittedName>
</protein>
<keyword evidence="2" id="KW-0328">Glycosyltransferase</keyword>
<reference evidence="8" key="1">
    <citation type="journal article" date="2014" name="Science">
        <title>Ancient hybridizations among the ancestral genomes of bread wheat.</title>
        <authorList>
            <consortium name="International Wheat Genome Sequencing Consortium,"/>
            <person name="Marcussen T."/>
            <person name="Sandve S.R."/>
            <person name="Heier L."/>
            <person name="Spannagl M."/>
            <person name="Pfeifer M."/>
            <person name="Jakobsen K.S."/>
            <person name="Wulff B.B."/>
            <person name="Steuernagel B."/>
            <person name="Mayer K.F."/>
            <person name="Olsen O.A."/>
        </authorList>
    </citation>
    <scope>NUCLEOTIDE SEQUENCE [LARGE SCALE GENOMIC DNA]</scope>
    <source>
        <strain evidence="8">cv. AL8/78</strain>
    </source>
</reference>
<reference evidence="7" key="5">
    <citation type="journal article" date="2021" name="G3 (Bethesda)">
        <title>Aegilops tauschii genome assembly Aet v5.0 features greater sequence contiguity and improved annotation.</title>
        <authorList>
            <person name="Wang L."/>
            <person name="Zhu T."/>
            <person name="Rodriguez J.C."/>
            <person name="Deal K.R."/>
            <person name="Dubcovsky J."/>
            <person name="McGuire P.E."/>
            <person name="Lux T."/>
            <person name="Spannagl M."/>
            <person name="Mayer K.F.X."/>
            <person name="Baldrich P."/>
            <person name="Meyers B.C."/>
            <person name="Huo N."/>
            <person name="Gu Y.Q."/>
            <person name="Zhou H."/>
            <person name="Devos K.M."/>
            <person name="Bennetzen J.L."/>
            <person name="Unver T."/>
            <person name="Budak H."/>
            <person name="Gulick P.J."/>
            <person name="Galiba G."/>
            <person name="Kalapos B."/>
            <person name="Nelson D.R."/>
            <person name="Li P."/>
            <person name="You F.M."/>
            <person name="Luo M.C."/>
            <person name="Dvorak J."/>
        </authorList>
    </citation>
    <scope>NUCLEOTIDE SEQUENCE [LARGE SCALE GENOMIC DNA]</scope>
    <source>
        <strain evidence="7">cv. AL8/78</strain>
    </source>
</reference>
<evidence type="ECO:0000313" key="7">
    <source>
        <dbReference type="EnsemblPlants" id="AET6Gv20279400.2"/>
    </source>
</evidence>
<dbReference type="SUPFAM" id="SSF48452">
    <property type="entry name" value="TPR-like"/>
    <property type="match status" value="1"/>
</dbReference>
<keyword evidence="6" id="KW-1133">Transmembrane helix</keyword>
<dbReference type="SMART" id="SM00028">
    <property type="entry name" value="TPR"/>
    <property type="match status" value="4"/>
</dbReference>
<organism evidence="7 8">
    <name type="scientific">Aegilops tauschii subsp. strangulata</name>
    <name type="common">Goatgrass</name>
    <dbReference type="NCBI Taxonomy" id="200361"/>
    <lineage>
        <taxon>Eukaryota</taxon>
        <taxon>Viridiplantae</taxon>
        <taxon>Streptophyta</taxon>
        <taxon>Embryophyta</taxon>
        <taxon>Tracheophyta</taxon>
        <taxon>Spermatophyta</taxon>
        <taxon>Magnoliopsida</taxon>
        <taxon>Liliopsida</taxon>
        <taxon>Poales</taxon>
        <taxon>Poaceae</taxon>
        <taxon>BOP clade</taxon>
        <taxon>Pooideae</taxon>
        <taxon>Triticodae</taxon>
        <taxon>Triticeae</taxon>
        <taxon>Triticinae</taxon>
        <taxon>Aegilops</taxon>
    </lineage>
</organism>
<dbReference type="Gramene" id="AET6Gv20279400.2">
    <property type="protein sequence ID" value="AET6Gv20279400.2"/>
    <property type="gene ID" value="AET6Gv20279400"/>
</dbReference>
<dbReference type="Pfam" id="PF13432">
    <property type="entry name" value="TPR_16"/>
    <property type="match status" value="1"/>
</dbReference>
<evidence type="ECO:0000256" key="2">
    <source>
        <dbReference type="ARBA" id="ARBA00022676"/>
    </source>
</evidence>
<evidence type="ECO:0000313" key="8">
    <source>
        <dbReference type="Proteomes" id="UP000015105"/>
    </source>
</evidence>
<evidence type="ECO:0000256" key="4">
    <source>
        <dbReference type="PROSITE-ProRule" id="PRU00339"/>
    </source>
</evidence>
<feature type="transmembrane region" description="Helical" evidence="6">
    <location>
        <begin position="183"/>
        <end position="214"/>
    </location>
</feature>
<comment type="pathway">
    <text evidence="1">Protein modification; protein glycosylation.</text>
</comment>
<feature type="repeat" description="TPR" evidence="4">
    <location>
        <begin position="68"/>
        <end position="101"/>
    </location>
</feature>
<evidence type="ECO:0000256" key="5">
    <source>
        <dbReference type="SAM" id="MobiDB-lite"/>
    </source>
</evidence>
<accession>A0A453N8Z5</accession>
<dbReference type="PROSITE" id="PS50005">
    <property type="entry name" value="TPR"/>
    <property type="match status" value="2"/>
</dbReference>
<proteinExistence type="predicted"/>
<dbReference type="PANTHER" id="PTHR44835">
    <property type="entry name" value="UDP-N-ACETYLGLUCOSAMINE--PEPTIDE N-ACETYLGLUCOSAMINYLTRANSFERASE SPINDLY-RELATED"/>
    <property type="match status" value="1"/>
</dbReference>
<dbReference type="InterPro" id="IPR011990">
    <property type="entry name" value="TPR-like_helical_dom_sf"/>
</dbReference>
<dbReference type="Proteomes" id="UP000015105">
    <property type="component" value="Chromosome 6D"/>
</dbReference>
<reference evidence="7" key="3">
    <citation type="journal article" date="2017" name="Nature">
        <title>Genome sequence of the progenitor of the wheat D genome Aegilops tauschii.</title>
        <authorList>
            <person name="Luo M.C."/>
            <person name="Gu Y.Q."/>
            <person name="Puiu D."/>
            <person name="Wang H."/>
            <person name="Twardziok S.O."/>
            <person name="Deal K.R."/>
            <person name="Huo N."/>
            <person name="Zhu T."/>
            <person name="Wang L."/>
            <person name="Wang Y."/>
            <person name="McGuire P.E."/>
            <person name="Liu S."/>
            <person name="Long H."/>
            <person name="Ramasamy R.K."/>
            <person name="Rodriguez J.C."/>
            <person name="Van S.L."/>
            <person name="Yuan L."/>
            <person name="Wang Z."/>
            <person name="Xia Z."/>
            <person name="Xiao L."/>
            <person name="Anderson O.D."/>
            <person name="Ouyang S."/>
            <person name="Liang Y."/>
            <person name="Zimin A.V."/>
            <person name="Pertea G."/>
            <person name="Qi P."/>
            <person name="Bennetzen J.L."/>
            <person name="Dai X."/>
            <person name="Dawson M.W."/>
            <person name="Muller H.G."/>
            <person name="Kugler K."/>
            <person name="Rivarola-Duarte L."/>
            <person name="Spannagl M."/>
            <person name="Mayer K.F.X."/>
            <person name="Lu F.H."/>
            <person name="Bevan M.W."/>
            <person name="Leroy P."/>
            <person name="Li P."/>
            <person name="You F.M."/>
            <person name="Sun Q."/>
            <person name="Liu Z."/>
            <person name="Lyons E."/>
            <person name="Wicker T."/>
            <person name="Salzberg S.L."/>
            <person name="Devos K.M."/>
            <person name="Dvorak J."/>
        </authorList>
    </citation>
    <scope>NUCLEOTIDE SEQUENCE [LARGE SCALE GENOMIC DNA]</scope>
    <source>
        <strain evidence="7">cv. AL8/78</strain>
    </source>
</reference>
<feature type="region of interest" description="Disordered" evidence="5">
    <location>
        <begin position="1"/>
        <end position="28"/>
    </location>
</feature>
<reference evidence="8" key="2">
    <citation type="journal article" date="2017" name="Nat. Plants">
        <title>The Aegilops tauschii genome reveals multiple impacts of transposons.</title>
        <authorList>
            <person name="Zhao G."/>
            <person name="Zou C."/>
            <person name="Li K."/>
            <person name="Wang K."/>
            <person name="Li T."/>
            <person name="Gao L."/>
            <person name="Zhang X."/>
            <person name="Wang H."/>
            <person name="Yang Z."/>
            <person name="Liu X."/>
            <person name="Jiang W."/>
            <person name="Mao L."/>
            <person name="Kong X."/>
            <person name="Jiao Y."/>
            <person name="Jia J."/>
        </authorList>
    </citation>
    <scope>NUCLEOTIDE SEQUENCE [LARGE SCALE GENOMIC DNA]</scope>
    <source>
        <strain evidence="8">cv. AL8/78</strain>
    </source>
</reference>
<keyword evidence="6" id="KW-0812">Transmembrane</keyword>
<dbReference type="AlphaFoldDB" id="A0A453N8Z5"/>